<dbReference type="PANTHER" id="PTHR31286:SF153">
    <property type="entry name" value="DUF4283 DOMAIN PROTEIN"/>
    <property type="match status" value="1"/>
</dbReference>
<dbReference type="InterPro" id="IPR040256">
    <property type="entry name" value="At4g02000-like"/>
</dbReference>
<accession>A0AAW2WHW5</accession>
<comment type="caution">
    <text evidence="3">The sequence shown here is derived from an EMBL/GenBank/DDBJ whole genome shotgun (WGS) entry which is preliminary data.</text>
</comment>
<evidence type="ECO:0000259" key="2">
    <source>
        <dbReference type="Pfam" id="PF14392"/>
    </source>
</evidence>
<reference evidence="3" key="1">
    <citation type="submission" date="2020-06" db="EMBL/GenBank/DDBJ databases">
        <authorList>
            <person name="Li T."/>
            <person name="Hu X."/>
            <person name="Zhang T."/>
            <person name="Song X."/>
            <person name="Zhang H."/>
            <person name="Dai N."/>
            <person name="Sheng W."/>
            <person name="Hou X."/>
            <person name="Wei L."/>
        </authorList>
    </citation>
    <scope>NUCLEOTIDE SEQUENCE</scope>
    <source>
        <strain evidence="3">KEN1</strain>
        <tissue evidence="3">Leaf</tissue>
    </source>
</reference>
<reference evidence="3" key="2">
    <citation type="journal article" date="2024" name="Plant">
        <title>Genomic evolution and insights into agronomic trait innovations of Sesamum species.</title>
        <authorList>
            <person name="Miao H."/>
            <person name="Wang L."/>
            <person name="Qu L."/>
            <person name="Liu H."/>
            <person name="Sun Y."/>
            <person name="Le M."/>
            <person name="Wang Q."/>
            <person name="Wei S."/>
            <person name="Zheng Y."/>
            <person name="Lin W."/>
            <person name="Duan Y."/>
            <person name="Cao H."/>
            <person name="Xiong S."/>
            <person name="Wang X."/>
            <person name="Wei L."/>
            <person name="Li C."/>
            <person name="Ma Q."/>
            <person name="Ju M."/>
            <person name="Zhao R."/>
            <person name="Li G."/>
            <person name="Mu C."/>
            <person name="Tian Q."/>
            <person name="Mei H."/>
            <person name="Zhang T."/>
            <person name="Gao T."/>
            <person name="Zhang H."/>
        </authorList>
    </citation>
    <scope>NUCLEOTIDE SEQUENCE</scope>
    <source>
        <strain evidence="3">KEN1</strain>
    </source>
</reference>
<dbReference type="AlphaFoldDB" id="A0AAW2WHW5"/>
<proteinExistence type="predicted"/>
<dbReference type="InterPro" id="IPR025836">
    <property type="entry name" value="Zn_knuckle_CX2CX4HX4C"/>
</dbReference>
<sequence>MCASIRSMLLVVHGMDIKKLLKGRILMRFFHVIDHQRAVKGCPWSFDKNIFILNVVGLDENPMNIDLNWCEFFIHVHNLSLSRMNLGFVIHIGNRVGRFREMETDEAGRAWGISLRIRVAINVNNPLKMALKIRTTGGDEHLVHFTYEMLPNFCYLCGRMEHIEKYCEIKFEEGFIDPREDMPYGPWLRAPTPSRGRFQVKKQPAASGVGHSSNTEKCEH</sequence>
<dbReference type="Pfam" id="PF14392">
    <property type="entry name" value="zf-CCHC_4"/>
    <property type="match status" value="1"/>
</dbReference>
<organism evidence="3">
    <name type="scientific">Sesamum latifolium</name>
    <dbReference type="NCBI Taxonomy" id="2727402"/>
    <lineage>
        <taxon>Eukaryota</taxon>
        <taxon>Viridiplantae</taxon>
        <taxon>Streptophyta</taxon>
        <taxon>Embryophyta</taxon>
        <taxon>Tracheophyta</taxon>
        <taxon>Spermatophyta</taxon>
        <taxon>Magnoliopsida</taxon>
        <taxon>eudicotyledons</taxon>
        <taxon>Gunneridae</taxon>
        <taxon>Pentapetalae</taxon>
        <taxon>asterids</taxon>
        <taxon>lamiids</taxon>
        <taxon>Lamiales</taxon>
        <taxon>Pedaliaceae</taxon>
        <taxon>Sesamum</taxon>
    </lineage>
</organism>
<protein>
    <recommendedName>
        <fullName evidence="2">Zinc knuckle CX2CX4HX4C domain-containing protein</fullName>
    </recommendedName>
</protein>
<evidence type="ECO:0000256" key="1">
    <source>
        <dbReference type="SAM" id="MobiDB-lite"/>
    </source>
</evidence>
<feature type="region of interest" description="Disordered" evidence="1">
    <location>
        <begin position="192"/>
        <end position="220"/>
    </location>
</feature>
<feature type="domain" description="Zinc knuckle CX2CX4HX4C" evidence="2">
    <location>
        <begin position="122"/>
        <end position="168"/>
    </location>
</feature>
<gene>
    <name evidence="3" type="ORF">Slati_2506600</name>
</gene>
<dbReference type="PANTHER" id="PTHR31286">
    <property type="entry name" value="GLYCINE-RICH CELL WALL STRUCTURAL PROTEIN 1.8-LIKE"/>
    <property type="match status" value="1"/>
</dbReference>
<name>A0AAW2WHW5_9LAMI</name>
<dbReference type="EMBL" id="JACGWN010000008">
    <property type="protein sequence ID" value="KAL0440236.1"/>
    <property type="molecule type" value="Genomic_DNA"/>
</dbReference>
<evidence type="ECO:0000313" key="3">
    <source>
        <dbReference type="EMBL" id="KAL0440236.1"/>
    </source>
</evidence>